<keyword evidence="1" id="KW-0067">ATP-binding</keyword>
<protein>
    <submittedName>
        <fullName evidence="1">ATP-binding protein</fullName>
    </submittedName>
</protein>
<proteinExistence type="predicted"/>
<evidence type="ECO:0000313" key="1">
    <source>
        <dbReference type="EMBL" id="MBF4808432.1"/>
    </source>
</evidence>
<organism evidence="1 2">
    <name type="scientific">Lancefieldella rimae</name>
    <dbReference type="NCBI Taxonomy" id="1383"/>
    <lineage>
        <taxon>Bacteria</taxon>
        <taxon>Bacillati</taxon>
        <taxon>Actinomycetota</taxon>
        <taxon>Coriobacteriia</taxon>
        <taxon>Coriobacteriales</taxon>
        <taxon>Atopobiaceae</taxon>
        <taxon>Lancefieldella</taxon>
    </lineage>
</organism>
<comment type="caution">
    <text evidence="1">The sequence shown here is derived from an EMBL/GenBank/DDBJ whole genome shotgun (WGS) entry which is preliminary data.</text>
</comment>
<accession>A0A930YSX9</accession>
<sequence>MNQKVVTLTVPADGTFARSVRMTAANLAVLVGMNVDELEDIRMAAEEGFVYACGTQPENVEVIFTLQDGSIAMDFSLGEKDPEDFGDVAEGQPLELVELLLSAICDDFSLNDEGYTLHLLKVTGGPYAG</sequence>
<dbReference type="EMBL" id="JABZGW010000370">
    <property type="protein sequence ID" value="MBF4808432.1"/>
    <property type="molecule type" value="Genomic_DNA"/>
</dbReference>
<dbReference type="Proteomes" id="UP000698335">
    <property type="component" value="Unassembled WGS sequence"/>
</dbReference>
<gene>
    <name evidence="1" type="ORF">HXK26_07045</name>
</gene>
<name>A0A930YSX9_9ACTN</name>
<dbReference type="GO" id="GO:0005524">
    <property type="term" value="F:ATP binding"/>
    <property type="evidence" value="ECO:0007669"/>
    <property type="project" value="UniProtKB-KW"/>
</dbReference>
<evidence type="ECO:0000313" key="2">
    <source>
        <dbReference type="Proteomes" id="UP000698335"/>
    </source>
</evidence>
<dbReference type="AlphaFoldDB" id="A0A930YSX9"/>
<keyword evidence="1" id="KW-0547">Nucleotide-binding</keyword>
<reference evidence="1" key="1">
    <citation type="submission" date="2020-04" db="EMBL/GenBank/DDBJ databases">
        <title>Deep metagenomics examines the oral microbiome during advanced dental caries in children, revealing novel taxa and co-occurrences with host molecules.</title>
        <authorList>
            <person name="Baker J.L."/>
            <person name="Morton J.T."/>
            <person name="Dinis M."/>
            <person name="Alvarez R."/>
            <person name="Tran N.C."/>
            <person name="Knight R."/>
            <person name="Edlund A."/>
        </authorList>
    </citation>
    <scope>NUCLEOTIDE SEQUENCE</scope>
    <source>
        <strain evidence="1">JCVI_38_bin.5</strain>
    </source>
</reference>